<dbReference type="PANTHER" id="PTHR43130">
    <property type="entry name" value="ARAC-FAMILY TRANSCRIPTIONAL REGULATOR"/>
    <property type="match status" value="1"/>
</dbReference>
<reference evidence="4" key="1">
    <citation type="submission" date="2022-06" db="EMBL/GenBank/DDBJ databases">
        <title>Genomic Encyclopedia of Archaeal and Bacterial Type Strains, Phase II (KMG-II): from individual species to whole genera.</title>
        <authorList>
            <person name="Goeker M."/>
        </authorList>
    </citation>
    <scope>NUCLEOTIDE SEQUENCE</scope>
    <source>
        <strain evidence="4">DSM 43935</strain>
    </source>
</reference>
<dbReference type="InterPro" id="IPR052158">
    <property type="entry name" value="INH-QAR"/>
</dbReference>
<dbReference type="CDD" id="cd03137">
    <property type="entry name" value="GATase1_AraC_1"/>
    <property type="match status" value="1"/>
</dbReference>
<dbReference type="InterPro" id="IPR002818">
    <property type="entry name" value="DJ-1/PfpI"/>
</dbReference>
<dbReference type="InterPro" id="IPR018060">
    <property type="entry name" value="HTH_AraC"/>
</dbReference>
<evidence type="ECO:0000256" key="2">
    <source>
        <dbReference type="ARBA" id="ARBA00023163"/>
    </source>
</evidence>
<dbReference type="InterPro" id="IPR009057">
    <property type="entry name" value="Homeodomain-like_sf"/>
</dbReference>
<dbReference type="RefSeq" id="WP_253767448.1">
    <property type="nucleotide sequence ID" value="NZ_JAMTCK010000002.1"/>
</dbReference>
<dbReference type="PANTHER" id="PTHR43130:SF3">
    <property type="entry name" value="HTH-TYPE TRANSCRIPTIONAL REGULATOR RV1931C"/>
    <property type="match status" value="1"/>
</dbReference>
<organism evidence="4 5">
    <name type="scientific">Goodfellowiella coeruleoviolacea</name>
    <dbReference type="NCBI Taxonomy" id="334858"/>
    <lineage>
        <taxon>Bacteria</taxon>
        <taxon>Bacillati</taxon>
        <taxon>Actinomycetota</taxon>
        <taxon>Actinomycetes</taxon>
        <taxon>Pseudonocardiales</taxon>
        <taxon>Pseudonocardiaceae</taxon>
        <taxon>Goodfellowiella</taxon>
    </lineage>
</organism>
<dbReference type="Pfam" id="PF01965">
    <property type="entry name" value="DJ-1_PfpI"/>
    <property type="match status" value="1"/>
</dbReference>
<proteinExistence type="predicted"/>
<protein>
    <submittedName>
        <fullName evidence="4">Transcriptional regulator GlxA family, contains an amidase domain and an AraC-type DNA-binding HTH domain</fullName>
    </submittedName>
</protein>
<evidence type="ECO:0000313" key="5">
    <source>
        <dbReference type="Proteomes" id="UP001206128"/>
    </source>
</evidence>
<dbReference type="SUPFAM" id="SSF46689">
    <property type="entry name" value="Homeodomain-like"/>
    <property type="match status" value="2"/>
</dbReference>
<dbReference type="AlphaFoldDB" id="A0AAE3GB96"/>
<name>A0AAE3GB96_9PSEU</name>
<dbReference type="PROSITE" id="PS01124">
    <property type="entry name" value="HTH_ARAC_FAMILY_2"/>
    <property type="match status" value="1"/>
</dbReference>
<dbReference type="Gene3D" id="3.40.50.880">
    <property type="match status" value="1"/>
</dbReference>
<sequence length="334" mass="35547">MARSPRLVTLVVYPDVQTLDVVGPAEVFAVASRLIGATAGYRVLLASVAGAEVRTDSGLRLATDTTLADLREPVDTLVVAGGLGYAGAAGSVELTEGVRRLAGRARRVCSVCSGALVLASAGLLDGRRATTHWAVCDTLARRHPNVRVEPDRIFVRDGNVFTSAGATAGMDLALALVEADHGSEIARQVARWLVLFLQRPGGQSQFSQRLALPVAAGSPLRPLLDAIAADPAGDHRVPVLARRAGLSDRHLTRLFLDQTGTTPAQLVERMRVEAARELLEGSAAPADTIARRVGFGSCETMRRAFLRTLGIGPGDYRERFRSTPLHPWAEPRSA</sequence>
<keyword evidence="2" id="KW-0804">Transcription</keyword>
<dbReference type="SMART" id="SM00342">
    <property type="entry name" value="HTH_ARAC"/>
    <property type="match status" value="1"/>
</dbReference>
<keyword evidence="5" id="KW-1185">Reference proteome</keyword>
<gene>
    <name evidence="4" type="ORF">LX83_000952</name>
</gene>
<evidence type="ECO:0000259" key="3">
    <source>
        <dbReference type="PROSITE" id="PS01124"/>
    </source>
</evidence>
<dbReference type="SUPFAM" id="SSF52317">
    <property type="entry name" value="Class I glutamine amidotransferase-like"/>
    <property type="match status" value="1"/>
</dbReference>
<dbReference type="GO" id="GO:0043565">
    <property type="term" value="F:sequence-specific DNA binding"/>
    <property type="evidence" value="ECO:0007669"/>
    <property type="project" value="InterPro"/>
</dbReference>
<comment type="caution">
    <text evidence="4">The sequence shown here is derived from an EMBL/GenBank/DDBJ whole genome shotgun (WGS) entry which is preliminary data.</text>
</comment>
<dbReference type="InterPro" id="IPR029062">
    <property type="entry name" value="Class_I_gatase-like"/>
</dbReference>
<feature type="domain" description="HTH araC/xylS-type" evidence="3">
    <location>
        <begin position="221"/>
        <end position="319"/>
    </location>
</feature>
<dbReference type="Gene3D" id="1.10.10.60">
    <property type="entry name" value="Homeodomain-like"/>
    <property type="match status" value="1"/>
</dbReference>
<dbReference type="EMBL" id="JAMTCK010000002">
    <property type="protein sequence ID" value="MCP2164112.1"/>
    <property type="molecule type" value="Genomic_DNA"/>
</dbReference>
<evidence type="ECO:0000256" key="1">
    <source>
        <dbReference type="ARBA" id="ARBA00023015"/>
    </source>
</evidence>
<keyword evidence="4" id="KW-0238">DNA-binding</keyword>
<dbReference type="GO" id="GO:0003700">
    <property type="term" value="F:DNA-binding transcription factor activity"/>
    <property type="evidence" value="ECO:0007669"/>
    <property type="project" value="InterPro"/>
</dbReference>
<dbReference type="Proteomes" id="UP001206128">
    <property type="component" value="Unassembled WGS sequence"/>
</dbReference>
<dbReference type="Pfam" id="PF12833">
    <property type="entry name" value="HTH_18"/>
    <property type="match status" value="1"/>
</dbReference>
<keyword evidence="1" id="KW-0805">Transcription regulation</keyword>
<evidence type="ECO:0000313" key="4">
    <source>
        <dbReference type="EMBL" id="MCP2164112.1"/>
    </source>
</evidence>
<accession>A0AAE3GB96</accession>